<feature type="domain" description="N-acetyltransferase" evidence="2">
    <location>
        <begin position="13"/>
        <end position="171"/>
    </location>
</feature>
<dbReference type="InterPro" id="IPR016181">
    <property type="entry name" value="Acyl_CoA_acyltransferase"/>
</dbReference>
<evidence type="ECO:0000313" key="4">
    <source>
        <dbReference type="Proteomes" id="UP001140510"/>
    </source>
</evidence>
<name>A0A9W8ZL97_9PLEO</name>
<keyword evidence="4" id="KW-1185">Reference proteome</keyword>
<dbReference type="PANTHER" id="PTHR43233">
    <property type="entry name" value="FAMILY N-ACETYLTRANSFERASE, PUTATIVE (AFU_ORTHOLOGUE AFUA_6G03350)-RELATED"/>
    <property type="match status" value="1"/>
</dbReference>
<evidence type="ECO:0000313" key="3">
    <source>
        <dbReference type="EMBL" id="KAJ4410519.1"/>
    </source>
</evidence>
<dbReference type="Pfam" id="PF00583">
    <property type="entry name" value="Acetyltransf_1"/>
    <property type="match status" value="1"/>
</dbReference>
<gene>
    <name evidence="3" type="ORF">N0V91_002006</name>
</gene>
<sequence length="195" mass="21596">MSRTWTRDSYLISTDPSLIPISDLNAVFATDLVYWATPLPENVMRETIDNSLCFVLFDTKAPANANYDANGQRATDSKLIGFARCVTDFTTFSYLTDVYVLLAYQGEGLGRWLVACVGEVHDSMPHLRRSMLFTGDWKRSVPFYQSVLGMDTLNAGSEGSGGPAIMQKRGPGFPASLYHNQEEDSEANGDLESEK</sequence>
<dbReference type="OrthoDB" id="10039976at2759"/>
<dbReference type="InterPro" id="IPR000182">
    <property type="entry name" value="GNAT_dom"/>
</dbReference>
<dbReference type="SUPFAM" id="SSF55729">
    <property type="entry name" value="Acyl-CoA N-acyltransferases (Nat)"/>
    <property type="match status" value="1"/>
</dbReference>
<comment type="caution">
    <text evidence="3">The sequence shown here is derived from an EMBL/GenBank/DDBJ whole genome shotgun (WGS) entry which is preliminary data.</text>
</comment>
<protein>
    <recommendedName>
        <fullName evidence="2">N-acetyltransferase domain-containing protein</fullName>
    </recommendedName>
</protein>
<dbReference type="PANTHER" id="PTHR43233:SF1">
    <property type="entry name" value="FAMILY N-ACETYLTRANSFERASE, PUTATIVE (AFU_ORTHOLOGUE AFUA_6G03350)-RELATED"/>
    <property type="match status" value="1"/>
</dbReference>
<dbReference type="PROSITE" id="PS51186">
    <property type="entry name" value="GNAT"/>
    <property type="match status" value="1"/>
</dbReference>
<proteinExistence type="predicted"/>
<organism evidence="3 4">
    <name type="scientific">Didymella pomorum</name>
    <dbReference type="NCBI Taxonomy" id="749634"/>
    <lineage>
        <taxon>Eukaryota</taxon>
        <taxon>Fungi</taxon>
        <taxon>Dikarya</taxon>
        <taxon>Ascomycota</taxon>
        <taxon>Pezizomycotina</taxon>
        <taxon>Dothideomycetes</taxon>
        <taxon>Pleosporomycetidae</taxon>
        <taxon>Pleosporales</taxon>
        <taxon>Pleosporineae</taxon>
        <taxon>Didymellaceae</taxon>
        <taxon>Didymella</taxon>
    </lineage>
</organism>
<dbReference type="GO" id="GO:0016747">
    <property type="term" value="F:acyltransferase activity, transferring groups other than amino-acyl groups"/>
    <property type="evidence" value="ECO:0007669"/>
    <property type="project" value="InterPro"/>
</dbReference>
<dbReference type="Gene3D" id="3.40.630.30">
    <property type="match status" value="1"/>
</dbReference>
<evidence type="ECO:0000256" key="1">
    <source>
        <dbReference type="SAM" id="MobiDB-lite"/>
    </source>
</evidence>
<feature type="compositionally biased region" description="Acidic residues" evidence="1">
    <location>
        <begin position="183"/>
        <end position="195"/>
    </location>
</feature>
<accession>A0A9W8ZL97</accession>
<dbReference type="Proteomes" id="UP001140510">
    <property type="component" value="Unassembled WGS sequence"/>
</dbReference>
<dbReference type="EMBL" id="JAPEVA010000008">
    <property type="protein sequence ID" value="KAJ4410519.1"/>
    <property type="molecule type" value="Genomic_DNA"/>
</dbReference>
<feature type="region of interest" description="Disordered" evidence="1">
    <location>
        <begin position="159"/>
        <end position="195"/>
    </location>
</feature>
<reference evidence="3" key="1">
    <citation type="submission" date="2022-10" db="EMBL/GenBank/DDBJ databases">
        <title>Tapping the CABI collections for fungal endophytes: first genome assemblies for Collariella, Neodidymelliopsis, Ascochyta clinopodiicola, Didymella pomorum, Didymosphaeria variabile, Neocosmospora piperis and Neocucurbitaria cava.</title>
        <authorList>
            <person name="Hill R."/>
        </authorList>
    </citation>
    <scope>NUCLEOTIDE SEQUENCE</scope>
    <source>
        <strain evidence="3">IMI 355091</strain>
    </source>
</reference>
<dbReference type="CDD" id="cd04301">
    <property type="entry name" value="NAT_SF"/>
    <property type="match status" value="1"/>
</dbReference>
<evidence type="ECO:0000259" key="2">
    <source>
        <dbReference type="PROSITE" id="PS51186"/>
    </source>
</evidence>
<dbReference type="InterPro" id="IPR053144">
    <property type="entry name" value="Acetyltransferase_Butenolide"/>
</dbReference>
<dbReference type="AlphaFoldDB" id="A0A9W8ZL97"/>